<reference evidence="10" key="1">
    <citation type="submission" date="2023-03" db="EMBL/GenBank/DDBJ databases">
        <authorList>
            <person name="Steffen K."/>
            <person name="Cardenas P."/>
        </authorList>
    </citation>
    <scope>NUCLEOTIDE SEQUENCE</scope>
</reference>
<dbReference type="InterPro" id="IPR057739">
    <property type="entry name" value="Glyco_hydro_29_N"/>
</dbReference>
<gene>
    <name evidence="10" type="ORF">GBAR_LOCUS13366</name>
</gene>
<dbReference type="AlphaFoldDB" id="A0AA35S6I4"/>
<dbReference type="GO" id="GO:0006004">
    <property type="term" value="P:fucose metabolic process"/>
    <property type="evidence" value="ECO:0007669"/>
    <property type="project" value="InterPro"/>
</dbReference>
<proteinExistence type="inferred from homology"/>
<dbReference type="EC" id="3.2.1.51" evidence="3"/>
<evidence type="ECO:0000256" key="6">
    <source>
        <dbReference type="ARBA" id="ARBA00023295"/>
    </source>
</evidence>
<feature type="domain" description="Alpha-L-fucosidase C-terminal" evidence="9">
    <location>
        <begin position="273"/>
        <end position="353"/>
    </location>
</feature>
<dbReference type="PANTHER" id="PTHR10030">
    <property type="entry name" value="ALPHA-L-FUCOSIDASE"/>
    <property type="match status" value="1"/>
</dbReference>
<keyword evidence="11" id="KW-1185">Reference proteome</keyword>
<accession>A0AA35S6I4</accession>
<comment type="caution">
    <text evidence="10">The sequence shown here is derived from an EMBL/GenBank/DDBJ whole genome shotgun (WGS) entry which is preliminary data.</text>
</comment>
<name>A0AA35S6I4_GEOBA</name>
<keyword evidence="7" id="KW-0472">Membrane</keyword>
<dbReference type="InterPro" id="IPR000933">
    <property type="entry name" value="Glyco_hydro_29"/>
</dbReference>
<feature type="transmembrane region" description="Helical" evidence="7">
    <location>
        <begin position="31"/>
        <end position="49"/>
    </location>
</feature>
<comment type="function">
    <text evidence="1">Alpha-L-fucosidase is responsible for hydrolyzing the alpha-1,6-linked fucose joined to the reducing-end N-acetylglucosamine of the carbohydrate moieties of glycoproteins.</text>
</comment>
<keyword evidence="7" id="KW-1133">Transmembrane helix</keyword>
<evidence type="ECO:0000256" key="7">
    <source>
        <dbReference type="SAM" id="Phobius"/>
    </source>
</evidence>
<dbReference type="SUPFAM" id="SSF51445">
    <property type="entry name" value="(Trans)glycosidases"/>
    <property type="match status" value="1"/>
</dbReference>
<keyword evidence="6" id="KW-0326">Glycosidase</keyword>
<evidence type="ECO:0000259" key="9">
    <source>
        <dbReference type="Pfam" id="PF16757"/>
    </source>
</evidence>
<keyword evidence="5" id="KW-0378">Hydrolase</keyword>
<dbReference type="GO" id="GO:0005764">
    <property type="term" value="C:lysosome"/>
    <property type="evidence" value="ECO:0007669"/>
    <property type="project" value="TreeGrafter"/>
</dbReference>
<evidence type="ECO:0000256" key="2">
    <source>
        <dbReference type="ARBA" id="ARBA00007951"/>
    </source>
</evidence>
<evidence type="ECO:0000256" key="4">
    <source>
        <dbReference type="ARBA" id="ARBA00022729"/>
    </source>
</evidence>
<dbReference type="InterPro" id="IPR017853">
    <property type="entry name" value="GH"/>
</dbReference>
<dbReference type="Pfam" id="PF16757">
    <property type="entry name" value="Fucosidase_C"/>
    <property type="match status" value="1"/>
</dbReference>
<evidence type="ECO:0000313" key="10">
    <source>
        <dbReference type="EMBL" id="CAI8022836.1"/>
    </source>
</evidence>
<feature type="domain" description="Glycoside hydrolase family 29 N-terminal" evidence="8">
    <location>
        <begin position="50"/>
        <end position="195"/>
    </location>
</feature>
<dbReference type="InterPro" id="IPR016286">
    <property type="entry name" value="FUC_metazoa-typ"/>
</dbReference>
<evidence type="ECO:0000256" key="1">
    <source>
        <dbReference type="ARBA" id="ARBA00004071"/>
    </source>
</evidence>
<comment type="similarity">
    <text evidence="2">Belongs to the glycosyl hydrolase 29 family.</text>
</comment>
<dbReference type="Gene3D" id="3.20.20.80">
    <property type="entry name" value="Glycosidases"/>
    <property type="match status" value="1"/>
</dbReference>
<dbReference type="Proteomes" id="UP001174909">
    <property type="component" value="Unassembled WGS sequence"/>
</dbReference>
<dbReference type="GO" id="GO:0004560">
    <property type="term" value="F:alpha-L-fucosidase activity"/>
    <property type="evidence" value="ECO:0007669"/>
    <property type="project" value="UniProtKB-EC"/>
</dbReference>
<dbReference type="GO" id="GO:0016139">
    <property type="term" value="P:glycoside catabolic process"/>
    <property type="evidence" value="ECO:0007669"/>
    <property type="project" value="TreeGrafter"/>
</dbReference>
<dbReference type="SMART" id="SM00812">
    <property type="entry name" value="Alpha_L_fucos"/>
    <property type="match status" value="1"/>
</dbReference>
<evidence type="ECO:0000313" key="11">
    <source>
        <dbReference type="Proteomes" id="UP001174909"/>
    </source>
</evidence>
<organism evidence="10 11">
    <name type="scientific">Geodia barretti</name>
    <name type="common">Barrett's horny sponge</name>
    <dbReference type="NCBI Taxonomy" id="519541"/>
    <lineage>
        <taxon>Eukaryota</taxon>
        <taxon>Metazoa</taxon>
        <taxon>Porifera</taxon>
        <taxon>Demospongiae</taxon>
        <taxon>Heteroscleromorpha</taxon>
        <taxon>Tetractinellida</taxon>
        <taxon>Astrophorina</taxon>
        <taxon>Geodiidae</taxon>
        <taxon>Geodia</taxon>
    </lineage>
</organism>
<dbReference type="Gene3D" id="2.60.40.1180">
    <property type="entry name" value="Golgi alpha-mannosidase II"/>
    <property type="match status" value="1"/>
</dbReference>
<dbReference type="PANTHER" id="PTHR10030:SF37">
    <property type="entry name" value="ALPHA-L-FUCOSIDASE-RELATED"/>
    <property type="match status" value="1"/>
</dbReference>
<evidence type="ECO:0000259" key="8">
    <source>
        <dbReference type="Pfam" id="PF01120"/>
    </source>
</evidence>
<evidence type="ECO:0000256" key="3">
    <source>
        <dbReference type="ARBA" id="ARBA00012662"/>
    </source>
</evidence>
<evidence type="ECO:0000256" key="5">
    <source>
        <dbReference type="ARBA" id="ARBA00022801"/>
    </source>
</evidence>
<dbReference type="Pfam" id="PF01120">
    <property type="entry name" value="Alpha_L_fucos"/>
    <property type="match status" value="1"/>
</dbReference>
<sequence>MRERGGHRACAQVIVFTHAQYDWLAGFRRMLLCWLTGGCLLLAAGVGGLQQYQPNWASLDSRPLPSWYDEAKVGIFIHWGLFSVPSYGGGKSGCEWFWENWVGRKDPWIVHFMQRNYLKTFTYPDFGPQFKAELFDPQKWVDLFERAGAKYIVLTSKHHEGWANWPSNEAWNWNSVDSGPQRDLVGELANATRSNSSLSPVRSEVVVNDRWGSDCSCTHGGYFTCRNWRKDMSLHTHKWESYYSVMEGSWGYCRDHDIRKYRNISIIISELVTAVRYTWNAVNKSVYAILLEWPVSYSVTLGSVRPVAGSQVSLLGHNGTLAWGTSSQGYVVVSLPYLPLNSSLQHAWTLKFTSVYT</sequence>
<dbReference type="InterPro" id="IPR013780">
    <property type="entry name" value="Glyco_hydro_b"/>
</dbReference>
<protein>
    <recommendedName>
        <fullName evidence="3">alpha-L-fucosidase</fullName>
        <ecNumber evidence="3">3.2.1.51</ecNumber>
    </recommendedName>
</protein>
<dbReference type="InterPro" id="IPR031919">
    <property type="entry name" value="Fucosidase_C"/>
</dbReference>
<keyword evidence="4" id="KW-0732">Signal</keyword>
<keyword evidence="7" id="KW-0812">Transmembrane</keyword>
<dbReference type="EMBL" id="CASHTH010001979">
    <property type="protein sequence ID" value="CAI8022836.1"/>
    <property type="molecule type" value="Genomic_DNA"/>
</dbReference>
<dbReference type="PRINTS" id="PR00741">
    <property type="entry name" value="GLHYDRLASE29"/>
</dbReference>